<keyword evidence="6" id="KW-1003">Cell membrane</keyword>
<sequence length="767" mass="86975">MNDEKNRNIDILRTGPFSWLKRWSARWSLWPCHFVTSCCGVELAHASGCGYDMERLGTLTMGISRQTNTIIVEGTITRKMARALRIVWEQMPDPKFVNVIGACGQRGGIFWNSYHITHPHTIVPVDFFVPGCPVTPEALIRGVRALQKKIEGEDRDTIRFKKANLQFKERKKNMPPTSPKLLAPTPLIRNDIPGGVGWEDGDELVEMVRSRLKGLTASITVTDERRITIRTREDEIKEIAKRLSEIGFDHVKSVNLVDVPHEKKLILEYVISGYSKSLMPILITLTADIRGKYDLPGLSDIWQSADYTERELQDLFGVRFEGNSWNEIFMLAPDTPQSPLRKSFRLEEEEYILKDGVPLTPHIDPPSDLNAPLPSGVLEEVEEMGEYLVLVGPHHTGSGHMRWIMRLDGDIITEIIPDPGYVHRSMEKIAESRLYIQNIPLFERLCIVDPVNMNLGYVRAIERALKVDVPERAAYIRTMMAELSRIGCFIYDAGIFSLFMGHSTGFMYLWAIREMLLETFLRITGSRCSPSFILPGGVRRDVGDDLLDLIGNLTTAILPRFKKFEDIFVRNPVLLARVKGVGVLSRDEAVRYGIVGPFLRASGVEYDIRKIEPYDAYDSLGWEMITADDGDSLVRFLVRLEEMRESLGIVSQCVDVLKGMRKGDVISEEILGDYQEGSRDIRGSLYRVYGNLVLPRGEWTVLTEAARGTLLFSIMSDGESNVPYRVRVITPSWMNLRGLIEAARGERMADFWAIYGSFGYFPPEADR</sequence>
<dbReference type="InterPro" id="IPR001135">
    <property type="entry name" value="NADH_Q_OxRdtase_suD"/>
</dbReference>
<dbReference type="AlphaFoldDB" id="A0A1F2P6X9"/>
<reference evidence="18" key="1">
    <citation type="submission" date="2016-05" db="EMBL/GenBank/DDBJ databases">
        <title>Microbial consortia oxidize butane by reversing methanogenesis.</title>
        <authorList>
            <person name="Laso-Perez R."/>
            <person name="Richter M."/>
            <person name="Wegener G."/>
            <person name="Musat F."/>
        </authorList>
    </citation>
    <scope>NUCLEOTIDE SEQUENCE [LARGE SCALE GENOMIC DNA]</scope>
    <source>
        <strain evidence="18">BOX1</strain>
    </source>
</reference>
<dbReference type="GO" id="GO:0051287">
    <property type="term" value="F:NAD binding"/>
    <property type="evidence" value="ECO:0007669"/>
    <property type="project" value="InterPro"/>
</dbReference>
<dbReference type="STRING" id="1839936.SBU_000216"/>
<evidence type="ECO:0000256" key="5">
    <source>
        <dbReference type="ARBA" id="ARBA00015619"/>
    </source>
</evidence>
<evidence type="ECO:0000256" key="12">
    <source>
        <dbReference type="ARBA" id="ARBA00031560"/>
    </source>
</evidence>
<dbReference type="GO" id="GO:0008137">
    <property type="term" value="F:NADH dehydrogenase (ubiquinone) activity"/>
    <property type="evidence" value="ECO:0007669"/>
    <property type="project" value="InterPro"/>
</dbReference>
<comment type="similarity">
    <text evidence="3">In the central section; belongs to the complex I 30 kDa subunit family.</text>
</comment>
<evidence type="ECO:0000256" key="4">
    <source>
        <dbReference type="ARBA" id="ARBA00010019"/>
    </source>
</evidence>
<evidence type="ECO:0000313" key="18">
    <source>
        <dbReference type="EMBL" id="OFV66923.1"/>
    </source>
</evidence>
<evidence type="ECO:0000259" key="16">
    <source>
        <dbReference type="Pfam" id="PF00346"/>
    </source>
</evidence>
<keyword evidence="19" id="KW-1185">Reference proteome</keyword>
<dbReference type="GO" id="GO:0048038">
    <property type="term" value="F:quinone binding"/>
    <property type="evidence" value="ECO:0007669"/>
    <property type="project" value="InterPro"/>
</dbReference>
<protein>
    <recommendedName>
        <fullName evidence="5">NADH-quinone oxidoreductase subunit B/C/D</fullName>
    </recommendedName>
    <alternativeName>
        <fullName evidence="11">NADH dehydrogenase I subunit B/C/D</fullName>
    </alternativeName>
    <alternativeName>
        <fullName evidence="12">NDH-1 subunit B/C/D</fullName>
    </alternativeName>
</protein>
<comment type="subunit">
    <text evidence="10">NDH-1 is composed of about 13 different subunits. Subunits NuoBCD, E, F, and G constitute the peripheral sector of the complex.</text>
</comment>
<dbReference type="Proteomes" id="UP000185779">
    <property type="component" value="Unassembled WGS sequence"/>
</dbReference>
<dbReference type="SUPFAM" id="SSF56762">
    <property type="entry name" value="HydB/Nqo4-like"/>
    <property type="match status" value="1"/>
</dbReference>
<evidence type="ECO:0000256" key="14">
    <source>
        <dbReference type="ARBA" id="ARBA00047712"/>
    </source>
</evidence>
<keyword evidence="7" id="KW-0520">NAD</keyword>
<accession>A0A1F2P6X9</accession>
<dbReference type="Pfam" id="PF01058">
    <property type="entry name" value="Oxidored_q6"/>
    <property type="match status" value="1"/>
</dbReference>
<dbReference type="PANTHER" id="PTHR11993:SF10">
    <property type="entry name" value="NADH DEHYDROGENASE [UBIQUINONE] IRON-SULFUR PROTEIN 2, MITOCHONDRIAL"/>
    <property type="match status" value="1"/>
</dbReference>
<feature type="domain" description="NADH:ubiquinone oxidoreductase-like 20kDa subunit" evidence="17">
    <location>
        <begin position="38"/>
        <end position="146"/>
    </location>
</feature>
<dbReference type="InterPro" id="IPR001268">
    <property type="entry name" value="NADH_UbQ_OxRdtase_30kDa_su"/>
</dbReference>
<evidence type="ECO:0000259" key="17">
    <source>
        <dbReference type="Pfam" id="PF01058"/>
    </source>
</evidence>
<feature type="domain" description="NADH:ubiquinone oxidoreductase 30kDa subunit" evidence="15">
    <location>
        <begin position="230"/>
        <end position="349"/>
    </location>
</feature>
<dbReference type="GO" id="GO:0016651">
    <property type="term" value="F:oxidoreductase activity, acting on NAD(P)H"/>
    <property type="evidence" value="ECO:0007669"/>
    <property type="project" value="InterPro"/>
</dbReference>
<dbReference type="InterPro" id="IPR006137">
    <property type="entry name" value="NADH_UbQ_OxRdtase-like_20kDa"/>
</dbReference>
<dbReference type="InterPro" id="IPR022885">
    <property type="entry name" value="NDH1_su_D/H"/>
</dbReference>
<dbReference type="Pfam" id="PF00346">
    <property type="entry name" value="Complex1_49kDa"/>
    <property type="match status" value="1"/>
</dbReference>
<evidence type="ECO:0000256" key="11">
    <source>
        <dbReference type="ARBA" id="ARBA00030498"/>
    </source>
</evidence>
<comment type="caution">
    <text evidence="18">The sequence shown here is derived from an EMBL/GenBank/DDBJ whole genome shotgun (WGS) entry which is preliminary data.</text>
</comment>
<comment type="catalytic activity">
    <reaction evidence="14">
        <text>a quinone + NADH + 5 H(+)(in) = a quinol + NAD(+) + 4 H(+)(out)</text>
        <dbReference type="Rhea" id="RHEA:57888"/>
        <dbReference type="ChEBI" id="CHEBI:15378"/>
        <dbReference type="ChEBI" id="CHEBI:24646"/>
        <dbReference type="ChEBI" id="CHEBI:57540"/>
        <dbReference type="ChEBI" id="CHEBI:57945"/>
        <dbReference type="ChEBI" id="CHEBI:132124"/>
    </reaction>
</comment>
<dbReference type="NCBIfam" id="NF005012">
    <property type="entry name" value="PRK06411.1"/>
    <property type="match status" value="1"/>
</dbReference>
<dbReference type="GO" id="GO:0051536">
    <property type="term" value="F:iron-sulfur cluster binding"/>
    <property type="evidence" value="ECO:0007669"/>
    <property type="project" value="InterPro"/>
</dbReference>
<dbReference type="SUPFAM" id="SSF56770">
    <property type="entry name" value="HydA/Nqo6-like"/>
    <property type="match status" value="1"/>
</dbReference>
<comment type="similarity">
    <text evidence="4">In the C-terminal section; belongs to the complex I 49 kDa subunit family.</text>
</comment>
<evidence type="ECO:0000256" key="10">
    <source>
        <dbReference type="ARBA" id="ARBA00025957"/>
    </source>
</evidence>
<dbReference type="PATRIC" id="fig|1839936.3.peg.217"/>
<evidence type="ECO:0000256" key="2">
    <source>
        <dbReference type="ARBA" id="ARBA00006408"/>
    </source>
</evidence>
<evidence type="ECO:0000256" key="6">
    <source>
        <dbReference type="ARBA" id="ARBA00022475"/>
    </source>
</evidence>
<comment type="subcellular location">
    <subcellularLocation>
        <location evidence="1">Cell inner membrane</location>
        <topology evidence="1">Peripheral membrane protein</topology>
        <orientation evidence="1">Cytoplasmic side</orientation>
    </subcellularLocation>
</comment>
<name>A0A1F2P6X9_9EURY</name>
<comment type="subunit">
    <text evidence="13">NDH-1 is composed of 13 different subunits. Subunits NuoB, CD, E, F, and G constitute the peripheral sector of the complex.</text>
</comment>
<dbReference type="GO" id="GO:0005886">
    <property type="term" value="C:plasma membrane"/>
    <property type="evidence" value="ECO:0007669"/>
    <property type="project" value="UniProtKB-SubCell"/>
</dbReference>
<dbReference type="Gene3D" id="3.30.460.80">
    <property type="entry name" value="NADH:ubiquinone oxidoreductase, 30kDa subunit"/>
    <property type="match status" value="1"/>
</dbReference>
<dbReference type="NCBIfam" id="NF004739">
    <property type="entry name" value="PRK06075.1"/>
    <property type="match status" value="1"/>
</dbReference>
<dbReference type="EMBL" id="LYOR01000001">
    <property type="protein sequence ID" value="OFV66923.1"/>
    <property type="molecule type" value="Genomic_DNA"/>
</dbReference>
<gene>
    <name evidence="18" type="ORF">SBU_000216</name>
</gene>
<evidence type="ECO:0000256" key="7">
    <source>
        <dbReference type="ARBA" id="ARBA00023027"/>
    </source>
</evidence>
<keyword evidence="8" id="KW-0472">Membrane</keyword>
<dbReference type="Pfam" id="PF00329">
    <property type="entry name" value="Complex1_30kDa"/>
    <property type="match status" value="1"/>
</dbReference>
<feature type="domain" description="NADH-quinone oxidoreductase subunit D" evidence="16">
    <location>
        <begin position="500"/>
        <end position="767"/>
    </location>
</feature>
<keyword evidence="9" id="KW-0511">Multifunctional enzyme</keyword>
<evidence type="ECO:0000256" key="3">
    <source>
        <dbReference type="ARBA" id="ARBA00008265"/>
    </source>
</evidence>
<dbReference type="Gene3D" id="3.40.50.12280">
    <property type="match status" value="1"/>
</dbReference>
<dbReference type="InterPro" id="IPR037232">
    <property type="entry name" value="NADH_quin_OxRdtase_su_C/D-like"/>
</dbReference>
<comment type="similarity">
    <text evidence="2">In the N-terminal section; belongs to the complex I 20 kDa subunit family.</text>
</comment>
<proteinExistence type="inferred from homology"/>
<evidence type="ECO:0000256" key="8">
    <source>
        <dbReference type="ARBA" id="ARBA00023136"/>
    </source>
</evidence>
<dbReference type="SUPFAM" id="SSF143243">
    <property type="entry name" value="Nqo5-like"/>
    <property type="match status" value="1"/>
</dbReference>
<dbReference type="InterPro" id="IPR029014">
    <property type="entry name" value="NiFe-Hase_large"/>
</dbReference>
<evidence type="ECO:0000259" key="15">
    <source>
        <dbReference type="Pfam" id="PF00329"/>
    </source>
</evidence>
<evidence type="ECO:0000256" key="9">
    <source>
        <dbReference type="ARBA" id="ARBA00023268"/>
    </source>
</evidence>
<dbReference type="Gene3D" id="1.10.645.10">
    <property type="entry name" value="Cytochrome-c3 Hydrogenase, chain B"/>
    <property type="match status" value="1"/>
</dbReference>
<dbReference type="PANTHER" id="PTHR11993">
    <property type="entry name" value="NADH-UBIQUINONE OXIDOREDUCTASE 49 KDA SUBUNIT"/>
    <property type="match status" value="1"/>
</dbReference>
<evidence type="ECO:0000313" key="19">
    <source>
        <dbReference type="Proteomes" id="UP000185779"/>
    </source>
</evidence>
<evidence type="ECO:0000256" key="13">
    <source>
        <dbReference type="ARBA" id="ARBA00038617"/>
    </source>
</evidence>
<organism evidence="18 19">
    <name type="scientific">Candidatus Syntropharchaeum butanivorans</name>
    <dbReference type="NCBI Taxonomy" id="1839936"/>
    <lineage>
        <taxon>Archaea</taxon>
        <taxon>Methanobacteriati</taxon>
        <taxon>Methanobacteriota</taxon>
        <taxon>Stenosarchaea group</taxon>
        <taxon>Methanomicrobia</taxon>
        <taxon>Methanosarcinales</taxon>
        <taxon>ANME-2 cluster</taxon>
        <taxon>Candidatus Syntropharchaeum</taxon>
    </lineage>
</organism>
<evidence type="ECO:0000256" key="1">
    <source>
        <dbReference type="ARBA" id="ARBA00004515"/>
    </source>
</evidence>